<dbReference type="OrthoDB" id="3695809at2"/>
<dbReference type="AlphaFoldDB" id="A0A2T0SIY6"/>
<dbReference type="Proteomes" id="UP000239209">
    <property type="component" value="Unassembled WGS sequence"/>
</dbReference>
<proteinExistence type="predicted"/>
<dbReference type="GO" id="GO:0003677">
    <property type="term" value="F:DNA binding"/>
    <property type="evidence" value="ECO:0007669"/>
    <property type="project" value="UniProtKB-KW"/>
</dbReference>
<comment type="caution">
    <text evidence="1">The sequence shown here is derived from an EMBL/GenBank/DDBJ whole genome shotgun (WGS) entry which is preliminary data.</text>
</comment>
<dbReference type="Gene3D" id="3.30.1310.10">
    <property type="entry name" value="Nucleoid-associated protein YbaB-like domain"/>
    <property type="match status" value="1"/>
</dbReference>
<sequence length="142" mass="15354">MGAGATEPLLEPGQALDRLAAWKGRIDQLAADTRAMSERLGELRVTAADDNRMVEVTVDAQGALVDIRLGRRIQQVEPETVARTIMATMREARRKTADRAQEIITETLGTESPAARAMAAQVADRLRTAGAGEAGTRDRDGW</sequence>
<accession>A0A2T0SIY6</accession>
<keyword evidence="2" id="KW-1185">Reference proteome</keyword>
<dbReference type="SUPFAM" id="SSF82607">
    <property type="entry name" value="YbaB-like"/>
    <property type="match status" value="1"/>
</dbReference>
<dbReference type="Pfam" id="PF02575">
    <property type="entry name" value="YbaB_DNA_bd"/>
    <property type="match status" value="1"/>
</dbReference>
<protein>
    <submittedName>
        <fullName evidence="1">YbaB/EbfC DNA-binding family protein</fullName>
    </submittedName>
</protein>
<dbReference type="InterPro" id="IPR004401">
    <property type="entry name" value="YbaB/EbfC"/>
</dbReference>
<gene>
    <name evidence="1" type="ORF">CLV70_101495</name>
</gene>
<evidence type="ECO:0000313" key="2">
    <source>
        <dbReference type="Proteomes" id="UP000239209"/>
    </source>
</evidence>
<dbReference type="InterPro" id="IPR036894">
    <property type="entry name" value="YbaB-like_sf"/>
</dbReference>
<organism evidence="1 2">
    <name type="scientific">Pseudosporangium ferrugineum</name>
    <dbReference type="NCBI Taxonomy" id="439699"/>
    <lineage>
        <taxon>Bacteria</taxon>
        <taxon>Bacillati</taxon>
        <taxon>Actinomycetota</taxon>
        <taxon>Actinomycetes</taxon>
        <taxon>Micromonosporales</taxon>
        <taxon>Micromonosporaceae</taxon>
        <taxon>Pseudosporangium</taxon>
    </lineage>
</organism>
<evidence type="ECO:0000313" key="1">
    <source>
        <dbReference type="EMBL" id="PRY33333.1"/>
    </source>
</evidence>
<dbReference type="EMBL" id="PVZG01000001">
    <property type="protein sequence ID" value="PRY33333.1"/>
    <property type="molecule type" value="Genomic_DNA"/>
</dbReference>
<reference evidence="1 2" key="1">
    <citation type="submission" date="2018-03" db="EMBL/GenBank/DDBJ databases">
        <title>Genomic Encyclopedia of Archaeal and Bacterial Type Strains, Phase II (KMG-II): from individual species to whole genera.</title>
        <authorList>
            <person name="Goeker M."/>
        </authorList>
    </citation>
    <scope>NUCLEOTIDE SEQUENCE [LARGE SCALE GENOMIC DNA]</scope>
    <source>
        <strain evidence="1 2">DSM 45348</strain>
    </source>
</reference>
<name>A0A2T0SIY6_9ACTN</name>
<keyword evidence="1" id="KW-0238">DNA-binding</keyword>